<name>A0A512SZ49_9MICO</name>
<organism evidence="5 6">
    <name type="scientific">Knoellia locipacati</name>
    <dbReference type="NCBI Taxonomy" id="882824"/>
    <lineage>
        <taxon>Bacteria</taxon>
        <taxon>Bacillati</taxon>
        <taxon>Actinomycetota</taxon>
        <taxon>Actinomycetes</taxon>
        <taxon>Micrococcales</taxon>
        <taxon>Intrasporangiaceae</taxon>
        <taxon>Knoellia</taxon>
    </lineage>
</organism>
<dbReference type="InterPro" id="IPR025669">
    <property type="entry name" value="AAA_dom"/>
</dbReference>
<reference evidence="5 6" key="1">
    <citation type="submission" date="2019-07" db="EMBL/GenBank/DDBJ databases">
        <title>Whole genome shotgun sequence of Knoellia locipacati NBRC 109775.</title>
        <authorList>
            <person name="Hosoyama A."/>
            <person name="Uohara A."/>
            <person name="Ohji S."/>
            <person name="Ichikawa N."/>
        </authorList>
    </citation>
    <scope>NUCLEOTIDE SEQUENCE [LARGE SCALE GENOMIC DNA]</scope>
    <source>
        <strain evidence="5 6">NBRC 109775</strain>
    </source>
</reference>
<proteinExistence type="inferred from homology"/>
<evidence type="ECO:0000256" key="2">
    <source>
        <dbReference type="ARBA" id="ARBA00059092"/>
    </source>
</evidence>
<evidence type="ECO:0000313" key="6">
    <source>
        <dbReference type="Proteomes" id="UP000321793"/>
    </source>
</evidence>
<dbReference type="FunFam" id="3.40.50.300:FF:000285">
    <property type="entry name" value="Sporulation initiation inhibitor Soj"/>
    <property type="match status" value="1"/>
</dbReference>
<dbReference type="CDD" id="cd02042">
    <property type="entry name" value="ParAB_family"/>
    <property type="match status" value="1"/>
</dbReference>
<dbReference type="Pfam" id="PF13614">
    <property type="entry name" value="AAA_31"/>
    <property type="match status" value="1"/>
</dbReference>
<dbReference type="PANTHER" id="PTHR13696">
    <property type="entry name" value="P-LOOP CONTAINING NUCLEOSIDE TRIPHOSPHATE HYDROLASE"/>
    <property type="match status" value="1"/>
</dbReference>
<dbReference type="Proteomes" id="UP000321793">
    <property type="component" value="Unassembled WGS sequence"/>
</dbReference>
<comment type="similarity">
    <text evidence="1">Belongs to the ParA family.</text>
</comment>
<feature type="compositionally biased region" description="Polar residues" evidence="3">
    <location>
        <begin position="18"/>
        <end position="28"/>
    </location>
</feature>
<comment type="caution">
    <text evidence="5">The sequence shown here is derived from an EMBL/GenBank/DDBJ whole genome shotgun (WGS) entry which is preliminary data.</text>
</comment>
<gene>
    <name evidence="5" type="ORF">KLO01_12520</name>
</gene>
<protein>
    <recommendedName>
        <fullName evidence="4">AAA domain-containing protein</fullName>
    </recommendedName>
</protein>
<evidence type="ECO:0000313" key="5">
    <source>
        <dbReference type="EMBL" id="GEQ13205.1"/>
    </source>
</evidence>
<feature type="region of interest" description="Disordered" evidence="3">
    <location>
        <begin position="1"/>
        <end position="84"/>
    </location>
</feature>
<dbReference type="InterPro" id="IPR027417">
    <property type="entry name" value="P-loop_NTPase"/>
</dbReference>
<dbReference type="AlphaFoldDB" id="A0A512SZ49"/>
<evidence type="ECO:0000259" key="4">
    <source>
        <dbReference type="Pfam" id="PF13614"/>
    </source>
</evidence>
<dbReference type="Gene3D" id="3.40.50.300">
    <property type="entry name" value="P-loop containing nucleotide triphosphate hydrolases"/>
    <property type="match status" value="1"/>
</dbReference>
<evidence type="ECO:0000256" key="1">
    <source>
        <dbReference type="ARBA" id="ARBA00006976"/>
    </source>
</evidence>
<feature type="compositionally biased region" description="Low complexity" evidence="3">
    <location>
        <begin position="34"/>
        <end position="48"/>
    </location>
</feature>
<dbReference type="PANTHER" id="PTHR13696:SF52">
    <property type="entry name" value="PARA FAMILY PROTEIN CT_582"/>
    <property type="match status" value="1"/>
</dbReference>
<dbReference type="EMBL" id="BKBA01000004">
    <property type="protein sequence ID" value="GEQ13205.1"/>
    <property type="molecule type" value="Genomic_DNA"/>
</dbReference>
<comment type="function">
    <text evidence="2">May play a role in septum formation.</text>
</comment>
<dbReference type="InterPro" id="IPR050678">
    <property type="entry name" value="DNA_Partitioning_ATPase"/>
</dbReference>
<feature type="domain" description="AAA" evidence="4">
    <location>
        <begin position="142"/>
        <end position="324"/>
    </location>
</feature>
<evidence type="ECO:0000256" key="3">
    <source>
        <dbReference type="SAM" id="MobiDB-lite"/>
    </source>
</evidence>
<accession>A0A512SZ49</accession>
<keyword evidence="6" id="KW-1185">Reference proteome</keyword>
<sequence length="409" mass="42905">MAKGETDLPEPASDTDVLRQTTASSAGLSESAEDAVVASADSAAAVVSRETQVDTSTRSAAGTGGGERADNGSMASVSRETEPTDAERAADALANVAREAHEDVADLPVAGADTPLAQAVAEDARKRITLSGRELPRPAQTRVLTVANQKGGVGKTTTTVNVAAALAQAGATVLVIDLDPQGNASTALGIEHHAEVPSIYDVLVDGDPMSKVVQSCPDIPGLFCAPATIDLAGAEIELVSLVARETRLQKAVTAYRNELAERGESLDYVFVDCPPSLGLLTVNAFVAASEVFIPIQCEYYALEGLSQLLRNIELIRDHLNPTLHVSTILLTMYDGRTRLSAQVAEEVRTHFPDQTLKATVPRSVRISEAPSHGQTVMTYDPNSSGALSYLEAASEMAAQNAAENSEDRS</sequence>
<dbReference type="SUPFAM" id="SSF52540">
    <property type="entry name" value="P-loop containing nucleoside triphosphate hydrolases"/>
    <property type="match status" value="1"/>
</dbReference>